<reference evidence="2" key="1">
    <citation type="submission" date="2023-08" db="EMBL/GenBank/DDBJ databases">
        <title>Chromosome-level Genome Assembly of mud carp (Cirrhinus molitorella).</title>
        <authorList>
            <person name="Liu H."/>
        </authorList>
    </citation>
    <scope>NUCLEOTIDE SEQUENCE</scope>
    <source>
        <strain evidence="2">Prfri</strain>
        <tissue evidence="2">Muscle</tissue>
    </source>
</reference>
<sequence length="149" mass="15659">MVKIINEGSAGAPAETIHPCCCGWAPQVETTPIPAPQQLKSLMSMPVLAALGSADDRGVGSLDEPDSSSALETANDMLSSMASSSLPPKETRSLTATEGRWSGWEKRTGEASLGGEGSWEEEPGRTLRTLSASTENQGSYARNEDSLPH</sequence>
<keyword evidence="3" id="KW-1185">Reference proteome</keyword>
<comment type="caution">
    <text evidence="2">The sequence shown here is derived from an EMBL/GenBank/DDBJ whole genome shotgun (WGS) entry which is preliminary data.</text>
</comment>
<feature type="compositionally biased region" description="Low complexity" evidence="1">
    <location>
        <begin position="77"/>
        <end position="88"/>
    </location>
</feature>
<dbReference type="EMBL" id="JAUYZG010000025">
    <property type="protein sequence ID" value="KAK2867552.1"/>
    <property type="molecule type" value="Genomic_DNA"/>
</dbReference>
<proteinExistence type="predicted"/>
<feature type="compositionally biased region" description="Polar residues" evidence="1">
    <location>
        <begin position="128"/>
        <end position="140"/>
    </location>
</feature>
<protein>
    <submittedName>
        <fullName evidence="2">Uncharacterized protein</fullName>
    </submittedName>
</protein>
<organism evidence="2 3">
    <name type="scientific">Cirrhinus molitorella</name>
    <name type="common">mud carp</name>
    <dbReference type="NCBI Taxonomy" id="172907"/>
    <lineage>
        <taxon>Eukaryota</taxon>
        <taxon>Metazoa</taxon>
        <taxon>Chordata</taxon>
        <taxon>Craniata</taxon>
        <taxon>Vertebrata</taxon>
        <taxon>Euteleostomi</taxon>
        <taxon>Actinopterygii</taxon>
        <taxon>Neopterygii</taxon>
        <taxon>Teleostei</taxon>
        <taxon>Ostariophysi</taxon>
        <taxon>Cypriniformes</taxon>
        <taxon>Cyprinidae</taxon>
        <taxon>Labeoninae</taxon>
        <taxon>Labeonini</taxon>
        <taxon>Cirrhinus</taxon>
    </lineage>
</organism>
<dbReference type="Proteomes" id="UP001187343">
    <property type="component" value="Unassembled WGS sequence"/>
</dbReference>
<accession>A0AA88T8H1</accession>
<feature type="region of interest" description="Disordered" evidence="1">
    <location>
        <begin position="54"/>
        <end position="149"/>
    </location>
</feature>
<evidence type="ECO:0000313" key="2">
    <source>
        <dbReference type="EMBL" id="KAK2867552.1"/>
    </source>
</evidence>
<dbReference type="AlphaFoldDB" id="A0AA88T8H1"/>
<evidence type="ECO:0000256" key="1">
    <source>
        <dbReference type="SAM" id="MobiDB-lite"/>
    </source>
</evidence>
<name>A0AA88T8H1_9TELE</name>
<evidence type="ECO:0000313" key="3">
    <source>
        <dbReference type="Proteomes" id="UP001187343"/>
    </source>
</evidence>
<gene>
    <name evidence="2" type="ORF">Q8A67_025669</name>
</gene>